<name>A0ABP0LWB5_9DINO</name>
<proteinExistence type="predicted"/>
<comment type="caution">
    <text evidence="3">The sequence shown here is derived from an EMBL/GenBank/DDBJ whole genome shotgun (WGS) entry which is preliminary data.</text>
</comment>
<dbReference type="EMBL" id="CAXAMM010002714">
    <property type="protein sequence ID" value="CAK8997177.1"/>
    <property type="molecule type" value="Genomic_DNA"/>
</dbReference>
<organism evidence="3 4">
    <name type="scientific">Durusdinium trenchii</name>
    <dbReference type="NCBI Taxonomy" id="1381693"/>
    <lineage>
        <taxon>Eukaryota</taxon>
        <taxon>Sar</taxon>
        <taxon>Alveolata</taxon>
        <taxon>Dinophyceae</taxon>
        <taxon>Suessiales</taxon>
        <taxon>Symbiodiniaceae</taxon>
        <taxon>Durusdinium</taxon>
    </lineage>
</organism>
<evidence type="ECO:0008006" key="5">
    <source>
        <dbReference type="Google" id="ProtNLM"/>
    </source>
</evidence>
<evidence type="ECO:0000256" key="1">
    <source>
        <dbReference type="SAM" id="MobiDB-lite"/>
    </source>
</evidence>
<gene>
    <name evidence="3" type="ORF">SCF082_LOCUS24851</name>
    <name evidence="2" type="ORF">SCF082_LOCUS5109</name>
</gene>
<feature type="region of interest" description="Disordered" evidence="1">
    <location>
        <begin position="198"/>
        <end position="223"/>
    </location>
</feature>
<dbReference type="EMBL" id="CAXAMM010018491">
    <property type="protein sequence ID" value="CAK9043513.1"/>
    <property type="molecule type" value="Genomic_DNA"/>
</dbReference>
<protein>
    <recommendedName>
        <fullName evidence="5">MRG domain-containing protein</fullName>
    </recommendedName>
</protein>
<dbReference type="Proteomes" id="UP001642464">
    <property type="component" value="Unassembled WGS sequence"/>
</dbReference>
<feature type="region of interest" description="Disordered" evidence="1">
    <location>
        <begin position="151"/>
        <end position="171"/>
    </location>
</feature>
<evidence type="ECO:0000313" key="2">
    <source>
        <dbReference type="EMBL" id="CAK8997177.1"/>
    </source>
</evidence>
<evidence type="ECO:0000313" key="4">
    <source>
        <dbReference type="Proteomes" id="UP001642464"/>
    </source>
</evidence>
<keyword evidence="4" id="KW-1185">Reference proteome</keyword>
<feature type="compositionally biased region" description="Basic residues" evidence="1">
    <location>
        <begin position="204"/>
        <end position="217"/>
    </location>
</feature>
<sequence length="264" mass="30620">MQVAKLSGTAFTFKRADYPTPPQMFNPRLEEIMGPLNSMTRWELQVHLATLGKWTDCMCHSKRKLEPLTPDLLRSLEEKEEKQYFFDQYQLPKEYLMCIFLLPRLFEQGLDSFYHFQLKSYYIALLDFLQHKKELLGDLLPNQPAVYYKEKLANPKRSGKRKQGGAGTTDASRKVDLACDSDIEEDISLRVHQRLSDAGSALPKTKRQRARGRGRGRGQRDQAYEQEIRDGNRKSLRCMIQDQSKVLALLWQLLVPLVPTRLKG</sequence>
<evidence type="ECO:0000313" key="3">
    <source>
        <dbReference type="EMBL" id="CAK9043513.1"/>
    </source>
</evidence>
<reference evidence="3 4" key="1">
    <citation type="submission" date="2024-02" db="EMBL/GenBank/DDBJ databases">
        <authorList>
            <person name="Chen Y."/>
            <person name="Shah S."/>
            <person name="Dougan E. K."/>
            <person name="Thang M."/>
            <person name="Chan C."/>
        </authorList>
    </citation>
    <scope>NUCLEOTIDE SEQUENCE [LARGE SCALE GENOMIC DNA]</scope>
</reference>
<accession>A0ABP0LWB5</accession>